<proteinExistence type="predicted"/>
<feature type="compositionally biased region" description="Acidic residues" evidence="1">
    <location>
        <begin position="69"/>
        <end position="86"/>
    </location>
</feature>
<keyword evidence="3" id="KW-1185">Reference proteome</keyword>
<comment type="caution">
    <text evidence="2">The sequence shown here is derived from an EMBL/GenBank/DDBJ whole genome shotgun (WGS) entry which is preliminary data.</text>
</comment>
<feature type="region of interest" description="Disordered" evidence="1">
    <location>
        <begin position="1"/>
        <end position="137"/>
    </location>
</feature>
<reference evidence="2" key="2">
    <citation type="submission" date="2020-08" db="EMBL/GenBank/DDBJ databases">
        <title>Plant Genome Project.</title>
        <authorList>
            <person name="Zhang R.-G."/>
        </authorList>
    </citation>
    <scope>NUCLEOTIDE SEQUENCE</scope>
    <source>
        <strain evidence="2">Huo1</strain>
        <tissue evidence="2">Leaf</tissue>
    </source>
</reference>
<protein>
    <submittedName>
        <fullName evidence="2">Uncharacterized protein</fullName>
    </submittedName>
</protein>
<evidence type="ECO:0000256" key="1">
    <source>
        <dbReference type="SAM" id="MobiDB-lite"/>
    </source>
</evidence>
<feature type="compositionally biased region" description="Basic and acidic residues" evidence="1">
    <location>
        <begin position="93"/>
        <end position="108"/>
    </location>
</feature>
<organism evidence="2">
    <name type="scientific">Salvia splendens</name>
    <name type="common">Scarlet sage</name>
    <dbReference type="NCBI Taxonomy" id="180675"/>
    <lineage>
        <taxon>Eukaryota</taxon>
        <taxon>Viridiplantae</taxon>
        <taxon>Streptophyta</taxon>
        <taxon>Embryophyta</taxon>
        <taxon>Tracheophyta</taxon>
        <taxon>Spermatophyta</taxon>
        <taxon>Magnoliopsida</taxon>
        <taxon>eudicotyledons</taxon>
        <taxon>Gunneridae</taxon>
        <taxon>Pentapetalae</taxon>
        <taxon>asterids</taxon>
        <taxon>lamiids</taxon>
        <taxon>Lamiales</taxon>
        <taxon>Lamiaceae</taxon>
        <taxon>Nepetoideae</taxon>
        <taxon>Mentheae</taxon>
        <taxon>Salviinae</taxon>
        <taxon>Salvia</taxon>
        <taxon>Salvia subgen. Calosphace</taxon>
        <taxon>core Calosphace</taxon>
    </lineage>
</organism>
<dbReference type="EMBL" id="PNBA02000011">
    <property type="protein sequence ID" value="KAG6407159.1"/>
    <property type="molecule type" value="Genomic_DNA"/>
</dbReference>
<gene>
    <name evidence="2" type="ORF">SASPL_130143</name>
</gene>
<feature type="compositionally biased region" description="Polar residues" evidence="1">
    <location>
        <begin position="1"/>
        <end position="10"/>
    </location>
</feature>
<name>A0A8X8ZKD3_SALSN</name>
<sequence length="137" mass="14759">MNVIETLQNQLEEESSKAKENEDAQSLNSSENAEEEGSEMEVREDADSIDEDAVSVSKRRKLSNAWLPDGEESTQVDAQECADETPDVVAESTKGDKAEKPSPLKKPDAGATEGLEPAKRGRGRPKKATAQNNSGAN</sequence>
<dbReference type="Proteomes" id="UP000298416">
    <property type="component" value="Unassembled WGS sequence"/>
</dbReference>
<accession>A0A8X8ZKD3</accession>
<reference evidence="2" key="1">
    <citation type="submission" date="2018-01" db="EMBL/GenBank/DDBJ databases">
        <authorList>
            <person name="Mao J.F."/>
        </authorList>
    </citation>
    <scope>NUCLEOTIDE SEQUENCE</scope>
    <source>
        <strain evidence="2">Huo1</strain>
        <tissue evidence="2">Leaf</tissue>
    </source>
</reference>
<evidence type="ECO:0000313" key="2">
    <source>
        <dbReference type="EMBL" id="KAG6407159.1"/>
    </source>
</evidence>
<evidence type="ECO:0000313" key="3">
    <source>
        <dbReference type="Proteomes" id="UP000298416"/>
    </source>
</evidence>
<dbReference type="AlphaFoldDB" id="A0A8X8ZKD3"/>